<dbReference type="Pfam" id="PF09445">
    <property type="entry name" value="Methyltransf_15"/>
    <property type="match status" value="1"/>
</dbReference>
<dbReference type="OrthoDB" id="9810570at2"/>
<comment type="caution">
    <text evidence="2">The sequence shown here is derived from an EMBL/GenBank/DDBJ whole genome shotgun (WGS) entry which is preliminary data.</text>
</comment>
<dbReference type="PANTHER" id="PTHR14741:SF32">
    <property type="entry name" value="TRIMETHYLGUANOSINE SYNTHASE"/>
    <property type="match status" value="1"/>
</dbReference>
<dbReference type="SUPFAM" id="SSF53335">
    <property type="entry name" value="S-adenosyl-L-methionine-dependent methyltransferases"/>
    <property type="match status" value="1"/>
</dbReference>
<dbReference type="Proteomes" id="UP000460272">
    <property type="component" value="Unassembled WGS sequence"/>
</dbReference>
<sequence length="427" mass="45652">MRVTADPTALLTPQGRELLARLETTRAGNHLALAERLRREYPADLVALAMAQQELRRTAEAKFSRAPDMLFTRAGYEQSSSEAIARYRAARLTAADLGENIRVADLCCGIGGDLIALASSTQVVAVDRDETHARLALHNAAVYGEADRVTAVVADVRDVPLTGIDAVFIDPARRSGPGTASAAGAKRFRAGFSEPPLGWCARLTETVQAVCVKAAPGIPEELIPPGWEAEFIAEGRDLKEAVLWSPALAAARPAASSGAARDHRPAARRATVLAAASPGHPAHAGTLLPHPGDPVPLREPGEYLLDPNPAVTRAGLVEDLARDLAGNPAGDIAKIDPQIAFLTMDRLVATPFARTLRVLHSAPWHEKQFAKRLRDLGIGAVDIRRRGLAGDVDQIRRRLKLSGKTRATVVITRVNNQPWGLICADPS</sequence>
<keyword evidence="2" id="KW-0808">Transferase</keyword>
<name>A0A6P2BPW2_9ACTN</name>
<accession>A0A6P2BPW2</accession>
<dbReference type="AlphaFoldDB" id="A0A6P2BPW2"/>
<proteinExistence type="predicted"/>
<evidence type="ECO:0000313" key="3">
    <source>
        <dbReference type="Proteomes" id="UP000460272"/>
    </source>
</evidence>
<dbReference type="EMBL" id="RPFW01000007">
    <property type="protein sequence ID" value="TVZ01024.1"/>
    <property type="molecule type" value="Genomic_DNA"/>
</dbReference>
<dbReference type="Pfam" id="PF18096">
    <property type="entry name" value="Thump_like"/>
    <property type="match status" value="1"/>
</dbReference>
<gene>
    <name evidence="2" type="ORF">EAS64_32425</name>
</gene>
<evidence type="ECO:0000313" key="2">
    <source>
        <dbReference type="EMBL" id="TVZ01024.1"/>
    </source>
</evidence>
<dbReference type="GO" id="GO:0008168">
    <property type="term" value="F:methyltransferase activity"/>
    <property type="evidence" value="ECO:0007669"/>
    <property type="project" value="UniProtKB-KW"/>
</dbReference>
<reference evidence="2 3" key="1">
    <citation type="submission" date="2018-11" db="EMBL/GenBank/DDBJ databases">
        <title>Trebonia kvetii gen.nov., sp.nov., a novel acidophilic actinobacterium, and proposal of the new actinobacterial family Treboniaceae fam. nov.</title>
        <authorList>
            <person name="Rapoport D."/>
            <person name="Sagova-Mareckova M."/>
            <person name="Sedlacek I."/>
            <person name="Provaznik J."/>
            <person name="Kralova S."/>
            <person name="Pavlinic D."/>
            <person name="Benes V."/>
            <person name="Kopecky J."/>
        </authorList>
    </citation>
    <scope>NUCLEOTIDE SEQUENCE [LARGE SCALE GENOMIC DNA]</scope>
    <source>
        <strain evidence="2 3">15Tr583</strain>
    </source>
</reference>
<protein>
    <submittedName>
        <fullName evidence="2">Class I SAM-dependent methyltransferase</fullName>
    </submittedName>
</protein>
<feature type="domain" description="THUMP-like" evidence="1">
    <location>
        <begin position="353"/>
        <end position="423"/>
    </location>
</feature>
<dbReference type="InterPro" id="IPR041497">
    <property type="entry name" value="Thump-like"/>
</dbReference>
<evidence type="ECO:0000259" key="1">
    <source>
        <dbReference type="Pfam" id="PF18096"/>
    </source>
</evidence>
<dbReference type="PANTHER" id="PTHR14741">
    <property type="entry name" value="S-ADENOSYLMETHIONINE-DEPENDENT METHYLTRANSFERASE RELATED"/>
    <property type="match status" value="1"/>
</dbReference>
<dbReference type="GO" id="GO:0036261">
    <property type="term" value="P:7-methylguanosine cap hypermethylation"/>
    <property type="evidence" value="ECO:0007669"/>
    <property type="project" value="InterPro"/>
</dbReference>
<dbReference type="InterPro" id="IPR019012">
    <property type="entry name" value="RNA_cap_Gua-N2-MeTrfase"/>
</dbReference>
<keyword evidence="3" id="KW-1185">Reference proteome</keyword>
<keyword evidence="2" id="KW-0489">Methyltransferase</keyword>
<dbReference type="CDD" id="cd02440">
    <property type="entry name" value="AdoMet_MTases"/>
    <property type="match status" value="1"/>
</dbReference>
<dbReference type="Gene3D" id="3.40.50.150">
    <property type="entry name" value="Vaccinia Virus protein VP39"/>
    <property type="match status" value="1"/>
</dbReference>
<organism evidence="2 3">
    <name type="scientific">Trebonia kvetii</name>
    <dbReference type="NCBI Taxonomy" id="2480626"/>
    <lineage>
        <taxon>Bacteria</taxon>
        <taxon>Bacillati</taxon>
        <taxon>Actinomycetota</taxon>
        <taxon>Actinomycetes</taxon>
        <taxon>Streptosporangiales</taxon>
        <taxon>Treboniaceae</taxon>
        <taxon>Trebonia</taxon>
    </lineage>
</organism>
<dbReference type="InterPro" id="IPR029063">
    <property type="entry name" value="SAM-dependent_MTases_sf"/>
</dbReference>